<dbReference type="OrthoDB" id="9778711at2"/>
<evidence type="ECO:0000313" key="4">
    <source>
        <dbReference type="EMBL" id="OBY62801.1"/>
    </source>
</evidence>
<dbReference type="PIRSF" id="PIRSF001357">
    <property type="entry name" value="DeoC"/>
    <property type="match status" value="1"/>
</dbReference>
<dbReference type="InterPro" id="IPR002915">
    <property type="entry name" value="DeoC/FbaB/LacD_aldolase"/>
</dbReference>
<dbReference type="EC" id="4.1.2.4" evidence="3"/>
<dbReference type="Gene3D" id="3.20.20.70">
    <property type="entry name" value="Aldolase class I"/>
    <property type="match status" value="1"/>
</dbReference>
<dbReference type="NCBIfam" id="TIGR00126">
    <property type="entry name" value="deoC"/>
    <property type="match status" value="1"/>
</dbReference>
<dbReference type="InterPro" id="IPR013785">
    <property type="entry name" value="Aldolase_TIM"/>
</dbReference>
<gene>
    <name evidence="4" type="ORF">LPB3_11705</name>
</gene>
<dbReference type="InterPro" id="IPR011343">
    <property type="entry name" value="DeoC"/>
</dbReference>
<evidence type="ECO:0000256" key="2">
    <source>
        <dbReference type="ARBA" id="ARBA00023270"/>
    </source>
</evidence>
<dbReference type="SMART" id="SM01133">
    <property type="entry name" value="DeoC"/>
    <property type="match status" value="1"/>
</dbReference>
<dbReference type="AlphaFoldDB" id="A0A1B8TT07"/>
<dbReference type="Pfam" id="PF01791">
    <property type="entry name" value="DeoC"/>
    <property type="match status" value="1"/>
</dbReference>
<dbReference type="PANTHER" id="PTHR10889">
    <property type="entry name" value="DEOXYRIBOSE-PHOSPHATE ALDOLASE"/>
    <property type="match status" value="1"/>
</dbReference>
<dbReference type="EMBL" id="LSFM01000023">
    <property type="protein sequence ID" value="OBY62801.1"/>
    <property type="molecule type" value="Genomic_DNA"/>
</dbReference>
<keyword evidence="5" id="KW-1185">Reference proteome</keyword>
<dbReference type="GO" id="GO:0004139">
    <property type="term" value="F:deoxyribose-phosphate aldolase activity"/>
    <property type="evidence" value="ECO:0007669"/>
    <property type="project" value="UniProtKB-UniRule"/>
</dbReference>
<proteinExistence type="predicted"/>
<evidence type="ECO:0000256" key="3">
    <source>
        <dbReference type="NCBIfam" id="TIGR00126"/>
    </source>
</evidence>
<dbReference type="STRING" id="1774273.LPB03_11695"/>
<dbReference type="SUPFAM" id="SSF51569">
    <property type="entry name" value="Aldolase"/>
    <property type="match status" value="1"/>
</dbReference>
<evidence type="ECO:0000256" key="1">
    <source>
        <dbReference type="ARBA" id="ARBA00022490"/>
    </source>
</evidence>
<name>A0A1B8TT07_9FLAO</name>
<reference evidence="5" key="1">
    <citation type="submission" date="2016-02" db="EMBL/GenBank/DDBJ databases">
        <authorList>
            <person name="Shin S.-K."/>
            <person name="Yi H."/>
            <person name="Kim E."/>
        </authorList>
    </citation>
    <scope>NUCLEOTIDE SEQUENCE [LARGE SCALE GENOMIC DNA]</scope>
    <source>
        <strain evidence="5">LPB0003</strain>
    </source>
</reference>
<protein>
    <recommendedName>
        <fullName evidence="3">Deoxyribose-phosphate aldolase</fullName>
        <ecNumber evidence="3">4.1.2.4</ecNumber>
    </recommendedName>
</protein>
<dbReference type="RefSeq" id="WP_065319784.1">
    <property type="nucleotide sequence ID" value="NZ_CP017477.1"/>
</dbReference>
<dbReference type="GO" id="GO:0005737">
    <property type="term" value="C:cytoplasm"/>
    <property type="evidence" value="ECO:0007669"/>
    <property type="project" value="InterPro"/>
</dbReference>
<accession>A0A1B8TT07</accession>
<dbReference type="PANTHER" id="PTHR10889:SF1">
    <property type="entry name" value="DEOXYRIBOSE-PHOSPHATE ALDOLASE"/>
    <property type="match status" value="1"/>
</dbReference>
<sequence>MKMNHFLDATYLKTATQANISEAENEQKVIDLVNESIVYNYKLIMIRANYISLAKEMLSKVTSSVLVGTVIDFPEGLSSTKSKLQEAKKAIELHADELDFVINYTAFKAGNISLIKEEILECTRLCVEHNKVVKFIIEVAALSTKEIIVISQLIKEVILNNFDEQVTQKVFVKSSTGFFKTDDNKPNGATFETIKLISENAKPLQIKAAGGVRDYGTALKMISLGVDRIGTSSAKEICLKKEKNNNDY</sequence>
<keyword evidence="2" id="KW-0704">Schiff base</keyword>
<dbReference type="KEGG" id="pob:LPB03_11695"/>
<evidence type="ECO:0000313" key="5">
    <source>
        <dbReference type="Proteomes" id="UP000092584"/>
    </source>
</evidence>
<organism evidence="4 5">
    <name type="scientific">Polaribacter vadi</name>
    <dbReference type="NCBI Taxonomy" id="1774273"/>
    <lineage>
        <taxon>Bacteria</taxon>
        <taxon>Pseudomonadati</taxon>
        <taxon>Bacteroidota</taxon>
        <taxon>Flavobacteriia</taxon>
        <taxon>Flavobacteriales</taxon>
        <taxon>Flavobacteriaceae</taxon>
    </lineage>
</organism>
<dbReference type="GO" id="GO:0016052">
    <property type="term" value="P:carbohydrate catabolic process"/>
    <property type="evidence" value="ECO:0007669"/>
    <property type="project" value="TreeGrafter"/>
</dbReference>
<dbReference type="GO" id="GO:0009264">
    <property type="term" value="P:deoxyribonucleotide catabolic process"/>
    <property type="evidence" value="ECO:0007669"/>
    <property type="project" value="UniProtKB-UniRule"/>
</dbReference>
<keyword evidence="1" id="KW-0963">Cytoplasm</keyword>
<dbReference type="Proteomes" id="UP000092584">
    <property type="component" value="Unassembled WGS sequence"/>
</dbReference>
<comment type="caution">
    <text evidence="4">The sequence shown here is derived from an EMBL/GenBank/DDBJ whole genome shotgun (WGS) entry which is preliminary data.</text>
</comment>